<gene>
    <name evidence="1" type="ORF">C5167_001280</name>
</gene>
<sequence length="46" mass="5218">MDGISSNYAAFGISTMIKSSCLKKLLTMFQFCRCQLTRFSPTFPVF</sequence>
<reference evidence="1 2" key="1">
    <citation type="journal article" date="2018" name="Science">
        <title>The opium poppy genome and morphinan production.</title>
        <authorList>
            <person name="Guo L."/>
            <person name="Winzer T."/>
            <person name="Yang X."/>
            <person name="Li Y."/>
            <person name="Ning Z."/>
            <person name="He Z."/>
            <person name="Teodor R."/>
            <person name="Lu Y."/>
            <person name="Bowser T.A."/>
            <person name="Graham I.A."/>
            <person name="Ye K."/>
        </authorList>
    </citation>
    <scope>NUCLEOTIDE SEQUENCE [LARGE SCALE GENOMIC DNA]</scope>
    <source>
        <strain evidence="2">cv. HN1</strain>
        <tissue evidence="1">Leaves</tissue>
    </source>
</reference>
<proteinExistence type="predicted"/>
<accession>A0A4Y7KRP4</accession>
<evidence type="ECO:0000313" key="2">
    <source>
        <dbReference type="Proteomes" id="UP000316621"/>
    </source>
</evidence>
<dbReference type="Proteomes" id="UP000316621">
    <property type="component" value="Chromosome 9"/>
</dbReference>
<organism evidence="1 2">
    <name type="scientific">Papaver somniferum</name>
    <name type="common">Opium poppy</name>
    <dbReference type="NCBI Taxonomy" id="3469"/>
    <lineage>
        <taxon>Eukaryota</taxon>
        <taxon>Viridiplantae</taxon>
        <taxon>Streptophyta</taxon>
        <taxon>Embryophyta</taxon>
        <taxon>Tracheophyta</taxon>
        <taxon>Spermatophyta</taxon>
        <taxon>Magnoliopsida</taxon>
        <taxon>Ranunculales</taxon>
        <taxon>Papaveraceae</taxon>
        <taxon>Papaveroideae</taxon>
        <taxon>Papaver</taxon>
    </lineage>
</organism>
<dbReference type="Gramene" id="RZC76004">
    <property type="protein sequence ID" value="RZC76004"/>
    <property type="gene ID" value="C5167_001280"/>
</dbReference>
<evidence type="ECO:0000313" key="1">
    <source>
        <dbReference type="EMBL" id="RZC76004.1"/>
    </source>
</evidence>
<dbReference type="EMBL" id="CM010723">
    <property type="protein sequence ID" value="RZC76004.1"/>
    <property type="molecule type" value="Genomic_DNA"/>
</dbReference>
<dbReference type="AlphaFoldDB" id="A0A4Y7KRP4"/>
<protein>
    <submittedName>
        <fullName evidence="1">Uncharacterized protein</fullName>
    </submittedName>
</protein>
<keyword evidence="2" id="KW-1185">Reference proteome</keyword>
<name>A0A4Y7KRP4_PAPSO</name>